<dbReference type="Gene3D" id="3.30.70.1230">
    <property type="entry name" value="Nucleotide cyclase"/>
    <property type="match status" value="1"/>
</dbReference>
<keyword evidence="1" id="KW-1133">Transmembrane helix</keyword>
<organism evidence="3 4">
    <name type="scientific">Rhodospira trueperi</name>
    <dbReference type="NCBI Taxonomy" id="69960"/>
    <lineage>
        <taxon>Bacteria</taxon>
        <taxon>Pseudomonadati</taxon>
        <taxon>Pseudomonadota</taxon>
        <taxon>Alphaproteobacteria</taxon>
        <taxon>Rhodospirillales</taxon>
        <taxon>Rhodospirillaceae</taxon>
        <taxon>Rhodospira</taxon>
    </lineage>
</organism>
<dbReference type="SUPFAM" id="SSF55073">
    <property type="entry name" value="Nucleotide cyclase"/>
    <property type="match status" value="1"/>
</dbReference>
<dbReference type="PANTHER" id="PTHR43081:SF20">
    <property type="entry name" value="TWO-COMPONENT RESPONSE REGULATOR"/>
    <property type="match status" value="1"/>
</dbReference>
<dbReference type="OrthoDB" id="9762462at2"/>
<dbReference type="AlphaFoldDB" id="A0A1G7A874"/>
<feature type="transmembrane region" description="Helical" evidence="1">
    <location>
        <begin position="292"/>
        <end position="311"/>
    </location>
</feature>
<keyword evidence="1" id="KW-0812">Transmembrane</keyword>
<evidence type="ECO:0000256" key="1">
    <source>
        <dbReference type="SAM" id="Phobius"/>
    </source>
</evidence>
<feature type="transmembrane region" description="Helical" evidence="1">
    <location>
        <begin position="6"/>
        <end position="27"/>
    </location>
</feature>
<evidence type="ECO:0000259" key="2">
    <source>
        <dbReference type="PROSITE" id="PS50125"/>
    </source>
</evidence>
<sequence>MGMRARIVWALRLIAIVLGAAWISLLAQRHVPVLAMTENWLADFRIATLLPAEPQHQDIVLVTVTEQTLERFTYRSPIDRGFLADLLETLDARGVETILLDFLLDQPTEPDKDARLRAVLRNIETPLVVCVGDRPEGLTAPQVAFLEDMVPPRVRGLATLAKDPFDATVRWIYPGRADDAGGWRAGAVWRLAELLGHPMMRESRRIAWHGRPDKETPAFATYPAHLVEHLPPDWMRDKIVLIGTDLLLTDRHRTPFSTAPDGESMPGVAILAHALATVLDDRTMDVRSGDGLFRFVLWTALLGGLLALLPIPLVPQMGIAGGVVVAGWVGAFALYRQTGIMVPLLVPTLAFALATWGSHAALVQSERKHRAFLRRAFTQYVAPQVVRQIVADPSQLAVRGERREMSFLFADVANFTTLSETMAPEALTRLINEYLEVVCQVIYRHEGTICTFMGDGVFALFSAPIVQPDHRHRAVACAFDMAEAAEAFRQARVNEGLAFGHTRIGIHAGAAVVGNIGASMRFQYTAVGDAVNTASRLEGLNKYFGTRVCVSADALPPDMRSRTRPMGQIVLRGRSQPLPVFEILTAEAAQTEMIEQYRRAYAMLEQGDTEAAERAFLALQEIAPEDGCTAFFVRRLQNGQTGTVVMMTQK</sequence>
<keyword evidence="1" id="KW-0472">Membrane</keyword>
<evidence type="ECO:0000313" key="4">
    <source>
        <dbReference type="Proteomes" id="UP000199412"/>
    </source>
</evidence>
<dbReference type="STRING" id="69960.SAMN05421720_103223"/>
<evidence type="ECO:0000313" key="3">
    <source>
        <dbReference type="EMBL" id="SDE11029.1"/>
    </source>
</evidence>
<keyword evidence="4" id="KW-1185">Reference proteome</keyword>
<proteinExistence type="predicted"/>
<dbReference type="Pfam" id="PF00211">
    <property type="entry name" value="Guanylate_cyc"/>
    <property type="match status" value="1"/>
</dbReference>
<dbReference type="SMART" id="SM01080">
    <property type="entry name" value="CHASE2"/>
    <property type="match status" value="1"/>
</dbReference>
<feature type="domain" description="Guanylate cyclase" evidence="2">
    <location>
        <begin position="406"/>
        <end position="538"/>
    </location>
</feature>
<dbReference type="Pfam" id="PF05226">
    <property type="entry name" value="CHASE2"/>
    <property type="match status" value="1"/>
</dbReference>
<dbReference type="InterPro" id="IPR007890">
    <property type="entry name" value="CHASE2"/>
</dbReference>
<dbReference type="RefSeq" id="WP_092783856.1">
    <property type="nucleotide sequence ID" value="NZ_FNAP01000003.1"/>
</dbReference>
<dbReference type="InterPro" id="IPR050697">
    <property type="entry name" value="Adenylyl/Guanylyl_Cyclase_3/4"/>
</dbReference>
<dbReference type="GO" id="GO:0006171">
    <property type="term" value="P:cAMP biosynthetic process"/>
    <property type="evidence" value="ECO:0007669"/>
    <property type="project" value="TreeGrafter"/>
</dbReference>
<dbReference type="PANTHER" id="PTHR43081">
    <property type="entry name" value="ADENYLATE CYCLASE, TERMINAL-DIFFERENTIATION SPECIFIC-RELATED"/>
    <property type="match status" value="1"/>
</dbReference>
<dbReference type="CDD" id="cd07302">
    <property type="entry name" value="CHD"/>
    <property type="match status" value="1"/>
</dbReference>
<feature type="transmembrane region" description="Helical" evidence="1">
    <location>
        <begin position="317"/>
        <end position="335"/>
    </location>
</feature>
<name>A0A1G7A874_9PROT</name>
<gene>
    <name evidence="3" type="ORF">SAMN05421720_103223</name>
</gene>
<dbReference type="GO" id="GO:0004016">
    <property type="term" value="F:adenylate cyclase activity"/>
    <property type="evidence" value="ECO:0007669"/>
    <property type="project" value="UniProtKB-ARBA"/>
</dbReference>
<feature type="transmembrane region" description="Helical" evidence="1">
    <location>
        <begin position="342"/>
        <end position="362"/>
    </location>
</feature>
<dbReference type="InterPro" id="IPR001054">
    <property type="entry name" value="A/G_cyclase"/>
</dbReference>
<protein>
    <submittedName>
        <fullName evidence="3">Adenylate cyclase, class 3</fullName>
    </submittedName>
</protein>
<reference evidence="3 4" key="1">
    <citation type="submission" date="2016-10" db="EMBL/GenBank/DDBJ databases">
        <authorList>
            <person name="de Groot N.N."/>
        </authorList>
    </citation>
    <scope>NUCLEOTIDE SEQUENCE [LARGE SCALE GENOMIC DNA]</scope>
    <source>
        <strain evidence="3 4">ATCC 700224</strain>
    </source>
</reference>
<dbReference type="PROSITE" id="PS50125">
    <property type="entry name" value="GUANYLATE_CYCLASE_2"/>
    <property type="match status" value="1"/>
</dbReference>
<dbReference type="EMBL" id="FNAP01000003">
    <property type="protein sequence ID" value="SDE11029.1"/>
    <property type="molecule type" value="Genomic_DNA"/>
</dbReference>
<dbReference type="GO" id="GO:0035556">
    <property type="term" value="P:intracellular signal transduction"/>
    <property type="evidence" value="ECO:0007669"/>
    <property type="project" value="InterPro"/>
</dbReference>
<accession>A0A1G7A874</accession>
<dbReference type="SMART" id="SM00044">
    <property type="entry name" value="CYCc"/>
    <property type="match status" value="1"/>
</dbReference>
<dbReference type="Proteomes" id="UP000199412">
    <property type="component" value="Unassembled WGS sequence"/>
</dbReference>
<dbReference type="InterPro" id="IPR029787">
    <property type="entry name" value="Nucleotide_cyclase"/>
</dbReference>